<feature type="non-terminal residue" evidence="1">
    <location>
        <position position="1"/>
    </location>
</feature>
<dbReference type="Gene3D" id="3.30.300.30">
    <property type="match status" value="1"/>
</dbReference>
<feature type="non-terminal residue" evidence="1">
    <location>
        <position position="70"/>
    </location>
</feature>
<protein>
    <submittedName>
        <fullName evidence="1">Peptide synthase</fullName>
    </submittedName>
</protein>
<dbReference type="Gene3D" id="2.30.38.10">
    <property type="entry name" value="Luciferase, Domain 3"/>
    <property type="match status" value="1"/>
</dbReference>
<name>S6VTB9_PSESF</name>
<dbReference type="GO" id="GO:0009366">
    <property type="term" value="C:enterobactin synthetase complex"/>
    <property type="evidence" value="ECO:0007669"/>
    <property type="project" value="TreeGrafter"/>
</dbReference>
<dbReference type="Proteomes" id="UP000015729">
    <property type="component" value="Unassembled WGS sequence"/>
</dbReference>
<reference evidence="1 2" key="1">
    <citation type="journal article" date="2013" name="PLoS Pathog.">
        <title>Genomic analysis of the Kiwifruit pathogen Pseudomonas syringae pv. actinidiae provides insight into the origins of an emergent plant disease.</title>
        <authorList>
            <person name="McCann H.C."/>
            <person name="Rikkerink E.H."/>
            <person name="Bertels F."/>
            <person name="Fiers M."/>
            <person name="Lu A."/>
            <person name="Rees-George J."/>
            <person name="Andersen M.T."/>
            <person name="Gleave A.P."/>
            <person name="Haubold B."/>
            <person name="Wohlers M.W."/>
            <person name="Guttman D.S."/>
            <person name="Wang P.W."/>
            <person name="Straub C."/>
            <person name="Vanneste J.L."/>
            <person name="Rainey P.B."/>
            <person name="Templeton M.D."/>
        </authorList>
    </citation>
    <scope>NUCLEOTIDE SEQUENCE [LARGE SCALE GENOMIC DNA]</scope>
    <source>
        <strain evidence="1 2">ICMP 18807</strain>
    </source>
</reference>
<proteinExistence type="predicted"/>
<dbReference type="PANTHER" id="PTHR45527">
    <property type="entry name" value="NONRIBOSOMAL PEPTIDE SYNTHETASE"/>
    <property type="match status" value="1"/>
</dbReference>
<dbReference type="GO" id="GO:0047527">
    <property type="term" value="F:2,3-dihydroxybenzoate-serine ligase activity"/>
    <property type="evidence" value="ECO:0007669"/>
    <property type="project" value="TreeGrafter"/>
</dbReference>
<accession>S6VTB9</accession>
<dbReference type="GO" id="GO:0043041">
    <property type="term" value="P:amino acid activation for nonribosomal peptide biosynthetic process"/>
    <property type="evidence" value="ECO:0007669"/>
    <property type="project" value="TreeGrafter"/>
</dbReference>
<dbReference type="EMBL" id="AOKG01001065">
    <property type="protein sequence ID" value="EPN54774.1"/>
    <property type="molecule type" value="Genomic_DNA"/>
</dbReference>
<sequence>QRPGMTAERFVADPFASTGGRLYRTGDLVRQRADGLVEYLGRIDHQVKIRGFRIELGEIETRLLEHESIR</sequence>
<dbReference type="PANTHER" id="PTHR45527:SF1">
    <property type="entry name" value="FATTY ACID SYNTHASE"/>
    <property type="match status" value="1"/>
</dbReference>
<dbReference type="SUPFAM" id="SSF56801">
    <property type="entry name" value="Acetyl-CoA synthetase-like"/>
    <property type="match status" value="1"/>
</dbReference>
<evidence type="ECO:0000313" key="2">
    <source>
        <dbReference type="Proteomes" id="UP000015729"/>
    </source>
</evidence>
<dbReference type="GO" id="GO:0009239">
    <property type="term" value="P:enterobactin biosynthetic process"/>
    <property type="evidence" value="ECO:0007669"/>
    <property type="project" value="TreeGrafter"/>
</dbReference>
<comment type="caution">
    <text evidence="1">The sequence shown here is derived from an EMBL/GenBank/DDBJ whole genome shotgun (WGS) entry which is preliminary data.</text>
</comment>
<dbReference type="GO" id="GO:0031177">
    <property type="term" value="F:phosphopantetheine binding"/>
    <property type="evidence" value="ECO:0007669"/>
    <property type="project" value="TreeGrafter"/>
</dbReference>
<dbReference type="AlphaFoldDB" id="S6VTB9"/>
<dbReference type="InterPro" id="IPR045851">
    <property type="entry name" value="AMP-bd_C_sf"/>
</dbReference>
<evidence type="ECO:0000313" key="1">
    <source>
        <dbReference type="EMBL" id="EPN54774.1"/>
    </source>
</evidence>
<dbReference type="GO" id="GO:0005829">
    <property type="term" value="C:cytosol"/>
    <property type="evidence" value="ECO:0007669"/>
    <property type="project" value="TreeGrafter"/>
</dbReference>
<organism evidence="1 2">
    <name type="scientific">Pseudomonas syringae pv. actinidiae ICMP 18807</name>
    <dbReference type="NCBI Taxonomy" id="1194404"/>
    <lineage>
        <taxon>Bacteria</taxon>
        <taxon>Pseudomonadati</taxon>
        <taxon>Pseudomonadota</taxon>
        <taxon>Gammaproteobacteria</taxon>
        <taxon>Pseudomonadales</taxon>
        <taxon>Pseudomonadaceae</taxon>
        <taxon>Pseudomonas</taxon>
        <taxon>Pseudomonas syringae</taxon>
    </lineage>
</organism>
<gene>
    <name evidence="1" type="ORF">A244_15794</name>
</gene>